<dbReference type="AlphaFoldDB" id="A0AAQ3KWT3"/>
<protein>
    <submittedName>
        <fullName evidence="2">Uncharacterized protein</fullName>
    </submittedName>
</protein>
<name>A0AAQ3KWT3_9LILI</name>
<evidence type="ECO:0000313" key="2">
    <source>
        <dbReference type="EMBL" id="WOL13127.1"/>
    </source>
</evidence>
<proteinExistence type="predicted"/>
<organism evidence="2 3">
    <name type="scientific">Canna indica</name>
    <name type="common">Indian-shot</name>
    <dbReference type="NCBI Taxonomy" id="4628"/>
    <lineage>
        <taxon>Eukaryota</taxon>
        <taxon>Viridiplantae</taxon>
        <taxon>Streptophyta</taxon>
        <taxon>Embryophyta</taxon>
        <taxon>Tracheophyta</taxon>
        <taxon>Spermatophyta</taxon>
        <taxon>Magnoliopsida</taxon>
        <taxon>Liliopsida</taxon>
        <taxon>Zingiberales</taxon>
        <taxon>Cannaceae</taxon>
        <taxon>Canna</taxon>
    </lineage>
</organism>
<accession>A0AAQ3KWT3</accession>
<feature type="region of interest" description="Disordered" evidence="1">
    <location>
        <begin position="47"/>
        <end position="85"/>
    </location>
</feature>
<sequence length="85" mass="8756">MKAKKASVPLSITRAIKTACSCASTRSIPLPPTSVAADSSRDYENWLPGSAIDHSPPARADTAELSVTSGVASSAGGGMWERPRA</sequence>
<evidence type="ECO:0000256" key="1">
    <source>
        <dbReference type="SAM" id="MobiDB-lite"/>
    </source>
</evidence>
<evidence type="ECO:0000313" key="3">
    <source>
        <dbReference type="Proteomes" id="UP001327560"/>
    </source>
</evidence>
<reference evidence="2 3" key="1">
    <citation type="submission" date="2023-10" db="EMBL/GenBank/DDBJ databases">
        <title>Chromosome-scale genome assembly provides insights into flower coloration mechanisms of Canna indica.</title>
        <authorList>
            <person name="Li C."/>
        </authorList>
    </citation>
    <scope>NUCLEOTIDE SEQUENCE [LARGE SCALE GENOMIC DNA]</scope>
    <source>
        <tissue evidence="2">Flower</tissue>
    </source>
</reference>
<dbReference type="Proteomes" id="UP001327560">
    <property type="component" value="Chromosome 7"/>
</dbReference>
<dbReference type="EMBL" id="CP136896">
    <property type="protein sequence ID" value="WOL13127.1"/>
    <property type="molecule type" value="Genomic_DNA"/>
</dbReference>
<gene>
    <name evidence="2" type="ORF">Cni_G21896</name>
</gene>
<keyword evidence="3" id="KW-1185">Reference proteome</keyword>